<dbReference type="NCBIfam" id="TIGR02675">
    <property type="entry name" value="tape_meas_nterm"/>
    <property type="match status" value="1"/>
</dbReference>
<comment type="caution">
    <text evidence="2">The sequence shown here is derived from an EMBL/GenBank/DDBJ whole genome shotgun (WGS) entry which is preliminary data.</text>
</comment>
<evidence type="ECO:0000313" key="3">
    <source>
        <dbReference type="Proteomes" id="UP001146015"/>
    </source>
</evidence>
<sequence length="732" mass="78203">MMSGTNKIVSSLINTVSWQVDQNSFNRARNKIKSLKKYAESAGKSFDQATRKLQQANGKTQLQQARAETQRLKLNQRLNAEAQKQSAITGRIATNEQRHAQRMAAIAARNPAAGGLIPKSVRGLSEAIKAQREQADLEKRTQQIRTKGIRFSTATNGYNLTPRQRAQAISDFAQLTKQFHAGSMALGEYNARVSKLQQRLRQQGGLIKKPVTIPVNAKVTGLDTSLLDHAGTAITIGATIGIGKTIMQTGQDFESMASGLQAVTGDSQKATQEMAYLQKQALSLGLDLQQTSKDYVKFYASAAGKATDSQIKNLFEGVSQYGTVLGATGEEQSRALLALNQMYAKGTVQAEELKGQLGDALPNAVGIFVKALNKLKGRTDLTEKDLMAMMKNGELLAKDILPLVGDEFKAAAQKGGAFEKSLKSNRVAMMRLRTTMQLAQKNFFESGFGSQLTDTFNGLTDAIDSNQDAFKTLGAIAGNVIKGFTDAGYTVYNSFILIEALIKKYAPQLSKTFEGFGNTAAYAAGIAIFTGAIFKLAGALRWLVSFANPLKGLLGTLAGIGALGGIATPGTDNTKPGKDGKPAKGGKGGGFSIGLPAIMAGVSLNNRLSEIQADPDAFMKKVQANNDRPTLWTGIKNFFADHAQGFTNAFAGMNTLPGIQPATAGMAQLPGIDNLAYGMNLGKPFSVEGKADLTVTNEVKLSIDDSKFSDAIKAEVQEQDRKNTNLILGISG</sequence>
<accession>A0ABT3VWP8</accession>
<evidence type="ECO:0000313" key="2">
    <source>
        <dbReference type="EMBL" id="MCX5573873.1"/>
    </source>
</evidence>
<name>A0ABT3VWP8_9ENTR</name>
<proteinExistence type="predicted"/>
<protein>
    <submittedName>
        <fullName evidence="2">Tape measure protein</fullName>
    </submittedName>
</protein>
<evidence type="ECO:0000259" key="1">
    <source>
        <dbReference type="Pfam" id="PF20155"/>
    </source>
</evidence>
<dbReference type="InterPro" id="IPR053058">
    <property type="entry name" value="Mulikevirus_tape_measure"/>
</dbReference>
<dbReference type="Pfam" id="PF20155">
    <property type="entry name" value="TMP_3"/>
    <property type="match status" value="1"/>
</dbReference>
<gene>
    <name evidence="2" type="ORF">OSH03_07820</name>
</gene>
<keyword evidence="3" id="KW-1185">Reference proteome</keyword>
<dbReference type="PANTHER" id="PTHR38812:SF2">
    <property type="entry name" value="MU-LIKE PROPHAGE FLUMU PROTEIN GP42"/>
    <property type="match status" value="1"/>
</dbReference>
<dbReference type="RefSeq" id="WP_266178749.1">
    <property type="nucleotide sequence ID" value="NZ_JAPKNE010000002.1"/>
</dbReference>
<dbReference type="InterPro" id="IPR013491">
    <property type="entry name" value="Tape_meas_N"/>
</dbReference>
<dbReference type="EMBL" id="JAPKNE010000002">
    <property type="protein sequence ID" value="MCX5573873.1"/>
    <property type="molecule type" value="Genomic_DNA"/>
</dbReference>
<dbReference type="PANTHER" id="PTHR38812">
    <property type="entry name" value="MU-LIKE PROPHAGE FLUMU PROTEIN GP42"/>
    <property type="match status" value="1"/>
</dbReference>
<reference evidence="2" key="1">
    <citation type="submission" date="2022-11" db="EMBL/GenBank/DDBJ databases">
        <title>Biodiversity and phylogenetic relationships of bacteria.</title>
        <authorList>
            <person name="Machado R.A.R."/>
            <person name="Bhat A."/>
            <person name="Loulou A."/>
            <person name="Kallel S."/>
        </authorList>
    </citation>
    <scope>NUCLEOTIDE SEQUENCE</scope>
    <source>
        <strain evidence="2">E-TC7</strain>
    </source>
</reference>
<dbReference type="Proteomes" id="UP001146015">
    <property type="component" value="Unassembled WGS sequence"/>
</dbReference>
<feature type="domain" description="Tape measure protein N-terminal" evidence="1">
    <location>
        <begin position="245"/>
        <end position="443"/>
    </location>
</feature>
<organism evidence="2 3">
    <name type="scientific">Enterobacter nematophilus</name>
    <dbReference type="NCBI Taxonomy" id="2994648"/>
    <lineage>
        <taxon>Bacteria</taxon>
        <taxon>Pseudomonadati</taxon>
        <taxon>Pseudomonadota</taxon>
        <taxon>Gammaproteobacteria</taxon>
        <taxon>Enterobacterales</taxon>
        <taxon>Enterobacteriaceae</taxon>
        <taxon>Enterobacter</taxon>
    </lineage>
</organism>